<dbReference type="PANTHER" id="PTHR30250">
    <property type="entry name" value="PST FAMILY PREDICTED COLANIC ACID TRANSPORTER"/>
    <property type="match status" value="1"/>
</dbReference>
<reference evidence="8" key="2">
    <citation type="submission" date="2023-11" db="EMBL/GenBank/DDBJ databases">
        <title>MicrobeMod: A computational toolkit for identifying prokaryotic methylation and restriction-modification with nanopore sequencing.</title>
        <authorList>
            <person name="Crits-Christoph A."/>
            <person name="Kang S.C."/>
            <person name="Lee H."/>
            <person name="Ostrov N."/>
        </authorList>
    </citation>
    <scope>NUCLEOTIDE SEQUENCE</scope>
    <source>
        <strain evidence="8">ATCC 51242</strain>
    </source>
</reference>
<evidence type="ECO:0000256" key="5">
    <source>
        <dbReference type="ARBA" id="ARBA00023136"/>
    </source>
</evidence>
<evidence type="ECO:0000313" key="9">
    <source>
        <dbReference type="Proteomes" id="UP000025229"/>
    </source>
</evidence>
<proteinExistence type="predicted"/>
<feature type="transmembrane region" description="Helical" evidence="6">
    <location>
        <begin position="94"/>
        <end position="116"/>
    </location>
</feature>
<feature type="transmembrane region" description="Helical" evidence="6">
    <location>
        <begin position="294"/>
        <end position="316"/>
    </location>
</feature>
<dbReference type="InterPro" id="IPR050833">
    <property type="entry name" value="Poly_Biosynth_Transport"/>
</dbReference>
<sequence>MRALLKTSQGAGSGSLYLAVSFFLSGVLTYVFQGVSARSLGPEGYGGLAVLWSATFLTVQVVWIGASQTLGRHIAEREARGEGWRPVSASVKRLQVLILSAFVLGALFLSPLLLGPLFGGEALLYVAFVAAVGAYAPEYFLRGAFAGRRRFARLGALHLVEAASRAALAVALLALGAGVWGPALALVVAPLVGVLLLGSGATASGGEGRPFGAWGAFGFAGPVILCVACGQAFLNGGPLILSVLGGTREQVGVLLAALILTRVPQYILSPAVSALLPHASRAFASGGSRALDRFLATALVVVGLAGALMVGGAWLFGEWGMRLLYGPGFEAERALLVVLAALAAFYLLCEVTSQALFALGEQRRAALGWLFGLPAFALAGALPLGGDLVFGISLALALGVLTVAVAQTVFYLTRRRRAPAGAAR</sequence>
<dbReference type="OrthoDB" id="5140599at2"/>
<feature type="transmembrane region" description="Helical" evidence="6">
    <location>
        <begin position="186"/>
        <end position="204"/>
    </location>
</feature>
<dbReference type="InterPro" id="IPR002797">
    <property type="entry name" value="Polysacc_synth"/>
</dbReference>
<evidence type="ECO:0000313" key="8">
    <source>
        <dbReference type="EMBL" id="MDX5893192.1"/>
    </source>
</evidence>
<dbReference type="PANTHER" id="PTHR30250:SF11">
    <property type="entry name" value="O-ANTIGEN TRANSPORTER-RELATED"/>
    <property type="match status" value="1"/>
</dbReference>
<dbReference type="EMBL" id="JAWXXX010000001">
    <property type="protein sequence ID" value="MDX5893192.1"/>
    <property type="molecule type" value="Genomic_DNA"/>
</dbReference>
<feature type="transmembrane region" description="Helical" evidence="6">
    <location>
        <begin position="122"/>
        <end position="141"/>
    </location>
</feature>
<dbReference type="eggNOG" id="COG2244">
    <property type="taxonomic scope" value="Bacteria"/>
</dbReference>
<evidence type="ECO:0000256" key="4">
    <source>
        <dbReference type="ARBA" id="ARBA00022989"/>
    </source>
</evidence>
<protein>
    <submittedName>
        <fullName evidence="8">Lipopolysaccharide biosynthesis protein</fullName>
    </submittedName>
    <submittedName>
        <fullName evidence="7">Membrane protein involved in the export of O-antigen and teichoic acid</fullName>
    </submittedName>
</protein>
<feature type="transmembrane region" description="Helical" evidence="6">
    <location>
        <begin position="44"/>
        <end position="66"/>
    </location>
</feature>
<keyword evidence="2" id="KW-1003">Cell membrane</keyword>
<dbReference type="EMBL" id="CP007514">
    <property type="protein sequence ID" value="AHY45777.1"/>
    <property type="molecule type" value="Genomic_DNA"/>
</dbReference>
<feature type="transmembrane region" description="Helical" evidence="6">
    <location>
        <begin position="366"/>
        <end position="384"/>
    </location>
</feature>
<evidence type="ECO:0000256" key="2">
    <source>
        <dbReference type="ARBA" id="ARBA00022475"/>
    </source>
</evidence>
<accession>A0A023WZW8</accession>
<keyword evidence="9" id="KW-1185">Reference proteome</keyword>
<dbReference type="RefSeq" id="WP_038680457.1">
    <property type="nucleotide sequence ID" value="NZ_CP007514.1"/>
</dbReference>
<dbReference type="KEGG" id="rrd:RradSPS_0494"/>
<name>A0A023WZW8_RUBRA</name>
<dbReference type="AlphaFoldDB" id="A0A023WZW8"/>
<feature type="transmembrane region" description="Helical" evidence="6">
    <location>
        <begin position="390"/>
        <end position="412"/>
    </location>
</feature>
<feature type="transmembrane region" description="Helical" evidence="6">
    <location>
        <begin position="211"/>
        <end position="233"/>
    </location>
</feature>
<keyword evidence="4 6" id="KW-1133">Transmembrane helix</keyword>
<dbReference type="GO" id="GO:0005886">
    <property type="term" value="C:plasma membrane"/>
    <property type="evidence" value="ECO:0007669"/>
    <property type="project" value="UniProtKB-SubCell"/>
</dbReference>
<feature type="transmembrane region" description="Helical" evidence="6">
    <location>
        <begin position="12"/>
        <end position="32"/>
    </location>
</feature>
<comment type="subcellular location">
    <subcellularLocation>
        <location evidence="1">Cell membrane</location>
        <topology evidence="1">Multi-pass membrane protein</topology>
    </subcellularLocation>
</comment>
<reference evidence="7 9" key="1">
    <citation type="submission" date="2014-03" db="EMBL/GenBank/DDBJ databases">
        <title>Complete genome sequence of the Radio-Resistant Rubrobacter radiotolerans RSPS-4.</title>
        <authorList>
            <person name="Egas C.C."/>
            <person name="Barroso C.C."/>
            <person name="Froufe H.J.C."/>
            <person name="Pacheco J.J."/>
            <person name="Albuquerque L.L."/>
            <person name="da Costa M.M.S."/>
        </authorList>
    </citation>
    <scope>NUCLEOTIDE SEQUENCE [LARGE SCALE GENOMIC DNA]</scope>
    <source>
        <strain evidence="7 9">RSPS-4</strain>
    </source>
</reference>
<evidence type="ECO:0000256" key="6">
    <source>
        <dbReference type="SAM" id="Phobius"/>
    </source>
</evidence>
<evidence type="ECO:0000256" key="3">
    <source>
        <dbReference type="ARBA" id="ARBA00022692"/>
    </source>
</evidence>
<feature type="transmembrane region" description="Helical" evidence="6">
    <location>
        <begin position="336"/>
        <end position="359"/>
    </location>
</feature>
<dbReference type="Proteomes" id="UP001281130">
    <property type="component" value="Unassembled WGS sequence"/>
</dbReference>
<dbReference type="STRING" id="42256.RradSPS_0494"/>
<dbReference type="Proteomes" id="UP000025229">
    <property type="component" value="Chromosome"/>
</dbReference>
<keyword evidence="3 6" id="KW-0812">Transmembrane</keyword>
<dbReference type="Pfam" id="PF01943">
    <property type="entry name" value="Polysacc_synt"/>
    <property type="match status" value="1"/>
</dbReference>
<organism evidence="7 9">
    <name type="scientific">Rubrobacter radiotolerans</name>
    <name type="common">Arthrobacter radiotolerans</name>
    <dbReference type="NCBI Taxonomy" id="42256"/>
    <lineage>
        <taxon>Bacteria</taxon>
        <taxon>Bacillati</taxon>
        <taxon>Actinomycetota</taxon>
        <taxon>Rubrobacteria</taxon>
        <taxon>Rubrobacterales</taxon>
        <taxon>Rubrobacteraceae</taxon>
        <taxon>Rubrobacter</taxon>
    </lineage>
</organism>
<evidence type="ECO:0000256" key="1">
    <source>
        <dbReference type="ARBA" id="ARBA00004651"/>
    </source>
</evidence>
<gene>
    <name evidence="7" type="ORF">RradSPS_0494</name>
    <name evidence="8" type="ORF">SIL72_04020</name>
</gene>
<dbReference type="HOGENOM" id="CLU_044049_0_0_11"/>
<evidence type="ECO:0000313" key="7">
    <source>
        <dbReference type="EMBL" id="AHY45777.1"/>
    </source>
</evidence>
<keyword evidence="5 6" id="KW-0472">Membrane</keyword>